<name>A0A7I4YW24_HAECO</name>
<keyword evidence="2 5" id="KW-0863">Zinc-finger</keyword>
<dbReference type="GO" id="GO:0008270">
    <property type="term" value="F:zinc ion binding"/>
    <property type="evidence" value="ECO:0007669"/>
    <property type="project" value="UniProtKB-KW"/>
</dbReference>
<dbReference type="GO" id="GO:0019789">
    <property type="term" value="F:SUMO transferase activity"/>
    <property type="evidence" value="ECO:0007669"/>
    <property type="project" value="InterPro"/>
</dbReference>
<feature type="compositionally biased region" description="Polar residues" evidence="7">
    <location>
        <begin position="197"/>
        <end position="209"/>
    </location>
</feature>
<evidence type="ECO:0000256" key="1">
    <source>
        <dbReference type="ARBA" id="ARBA00022723"/>
    </source>
</evidence>
<dbReference type="OrthoDB" id="2535391at2759"/>
<dbReference type="WBParaSite" id="HCON_00155070-00001">
    <property type="protein sequence ID" value="HCON_00155070-00001"/>
    <property type="gene ID" value="HCON_00155070"/>
</dbReference>
<dbReference type="GO" id="GO:0007131">
    <property type="term" value="P:reciprocal meiotic recombination"/>
    <property type="evidence" value="ECO:0007669"/>
    <property type="project" value="InterPro"/>
</dbReference>
<dbReference type="InterPro" id="IPR001841">
    <property type="entry name" value="Znf_RING"/>
</dbReference>
<dbReference type="PANTHER" id="PTHR22663:SF17">
    <property type="entry name" value="RING FINGER PROTEIN NARYA-RELATED"/>
    <property type="match status" value="1"/>
</dbReference>
<dbReference type="GO" id="GO:0007129">
    <property type="term" value="P:homologous chromosome pairing at meiosis"/>
    <property type="evidence" value="ECO:0007669"/>
    <property type="project" value="TreeGrafter"/>
</dbReference>
<feature type="domain" description="RING-type" evidence="8">
    <location>
        <begin position="7"/>
        <end position="47"/>
    </location>
</feature>
<dbReference type="Proteomes" id="UP000025227">
    <property type="component" value="Unplaced"/>
</dbReference>
<evidence type="ECO:0000256" key="5">
    <source>
        <dbReference type="PROSITE-ProRule" id="PRU00175"/>
    </source>
</evidence>
<evidence type="ECO:0000256" key="7">
    <source>
        <dbReference type="SAM" id="MobiDB-lite"/>
    </source>
</evidence>
<proteinExistence type="predicted"/>
<dbReference type="PROSITE" id="PS50089">
    <property type="entry name" value="ZF_RING_2"/>
    <property type="match status" value="1"/>
</dbReference>
<keyword evidence="3" id="KW-0862">Zinc</keyword>
<feature type="compositionally biased region" description="Polar residues" evidence="7">
    <location>
        <begin position="281"/>
        <end position="295"/>
    </location>
</feature>
<evidence type="ECO:0000256" key="6">
    <source>
        <dbReference type="SAM" id="Coils"/>
    </source>
</evidence>
<sequence>MSNLVHCMVCFTFPVPDLKFYLSSCGHVVCFKCVQKGALALKCKVCQKDNPQVVEINSNMKPELRELFTPMQSFSSVVDEINQVLDFQNGHRMRLMKHLQSKSSSVETLQRACKEEMRKKNQYKADLQRISIEYKKKCKETNALKDQIVKMNSCALNLNDLTSDPFRTPVMEKGQPRSFTTSTPYKHPRRKDEDSTESPMMLNNQSSNSTSFASVGIPLTSMDSGGEISKLAHMTSAMCRSSTISAADTLQTDMNSEEGSSSSIFPSSRALFPFSEGHGQSGDTSASNDSNSAKTPATKKSKLDIMSKTQPLPMKYARPEFH</sequence>
<feature type="region of interest" description="Disordered" evidence="7">
    <location>
        <begin position="252"/>
        <end position="322"/>
    </location>
</feature>
<dbReference type="InterPro" id="IPR042123">
    <property type="entry name" value="Zip3/RNF212-like"/>
</dbReference>
<feature type="region of interest" description="Disordered" evidence="7">
    <location>
        <begin position="164"/>
        <end position="209"/>
    </location>
</feature>
<keyword evidence="4" id="KW-0469">Meiosis</keyword>
<dbReference type="AlphaFoldDB" id="A0A7I4YW24"/>
<accession>A0A7I4YW24</accession>
<protein>
    <submittedName>
        <fullName evidence="10">RING-type domain-containing protein</fullName>
    </submittedName>
</protein>
<dbReference type="GO" id="GO:0016925">
    <property type="term" value="P:protein sumoylation"/>
    <property type="evidence" value="ECO:0007669"/>
    <property type="project" value="TreeGrafter"/>
</dbReference>
<evidence type="ECO:0000313" key="9">
    <source>
        <dbReference type="Proteomes" id="UP000025227"/>
    </source>
</evidence>
<reference evidence="10" key="1">
    <citation type="submission" date="2020-12" db="UniProtKB">
        <authorList>
            <consortium name="WormBaseParasite"/>
        </authorList>
    </citation>
    <scope>IDENTIFICATION</scope>
    <source>
        <strain evidence="10">MHco3</strain>
    </source>
</reference>
<dbReference type="PROSITE" id="PS00518">
    <property type="entry name" value="ZF_RING_1"/>
    <property type="match status" value="1"/>
</dbReference>
<organism evidence="9 10">
    <name type="scientific">Haemonchus contortus</name>
    <name type="common">Barber pole worm</name>
    <dbReference type="NCBI Taxonomy" id="6289"/>
    <lineage>
        <taxon>Eukaryota</taxon>
        <taxon>Metazoa</taxon>
        <taxon>Ecdysozoa</taxon>
        <taxon>Nematoda</taxon>
        <taxon>Chromadorea</taxon>
        <taxon>Rhabditida</taxon>
        <taxon>Rhabditina</taxon>
        <taxon>Rhabditomorpha</taxon>
        <taxon>Strongyloidea</taxon>
        <taxon>Trichostrongylidae</taxon>
        <taxon>Haemonchus</taxon>
    </lineage>
</organism>
<dbReference type="InterPro" id="IPR017907">
    <property type="entry name" value="Znf_RING_CS"/>
</dbReference>
<dbReference type="Pfam" id="PF14634">
    <property type="entry name" value="zf-RING_5"/>
    <property type="match status" value="1"/>
</dbReference>
<keyword evidence="6" id="KW-0175">Coiled coil</keyword>
<dbReference type="PANTHER" id="PTHR22663">
    <property type="entry name" value="RING FINGER PROTEIN NARYA-RELATED"/>
    <property type="match status" value="1"/>
</dbReference>
<keyword evidence="9" id="KW-1185">Reference proteome</keyword>
<evidence type="ECO:0000313" key="10">
    <source>
        <dbReference type="WBParaSite" id="HCON_00155070-00001"/>
    </source>
</evidence>
<dbReference type="SUPFAM" id="SSF57850">
    <property type="entry name" value="RING/U-box"/>
    <property type="match status" value="1"/>
</dbReference>
<evidence type="ECO:0000256" key="2">
    <source>
        <dbReference type="ARBA" id="ARBA00022771"/>
    </source>
</evidence>
<dbReference type="OMA" id="STESPMM"/>
<evidence type="ECO:0000259" key="8">
    <source>
        <dbReference type="PROSITE" id="PS50089"/>
    </source>
</evidence>
<feature type="coiled-coil region" evidence="6">
    <location>
        <begin position="106"/>
        <end position="133"/>
    </location>
</feature>
<keyword evidence="1" id="KW-0479">Metal-binding</keyword>
<evidence type="ECO:0000256" key="3">
    <source>
        <dbReference type="ARBA" id="ARBA00022833"/>
    </source>
</evidence>
<feature type="compositionally biased region" description="Low complexity" evidence="7">
    <location>
        <begin position="257"/>
        <end position="268"/>
    </location>
</feature>
<evidence type="ECO:0000256" key="4">
    <source>
        <dbReference type="ARBA" id="ARBA00023254"/>
    </source>
</evidence>
<dbReference type="GO" id="GO:0000795">
    <property type="term" value="C:synaptonemal complex"/>
    <property type="evidence" value="ECO:0007669"/>
    <property type="project" value="InterPro"/>
</dbReference>